<dbReference type="GO" id="GO:0004252">
    <property type="term" value="F:serine-type endopeptidase activity"/>
    <property type="evidence" value="ECO:0007669"/>
    <property type="project" value="InterPro"/>
</dbReference>
<reference evidence="5" key="1">
    <citation type="submission" date="2017-01" db="EMBL/GenBank/DDBJ databases">
        <title>An insight into the sialome and mialome of the horn fly, Haematobia irritans.</title>
        <authorList>
            <person name="Breijo M."/>
            <person name="Boiani M."/>
            <person name="Ures X."/>
            <person name="Rocha S."/>
            <person name="Sequeira M."/>
            <person name="Ribeiro J.M."/>
        </authorList>
    </citation>
    <scope>NUCLEOTIDE SEQUENCE</scope>
</reference>
<feature type="signal peptide" evidence="3">
    <location>
        <begin position="1"/>
        <end position="16"/>
    </location>
</feature>
<sequence>MKVFALVVLFAAVACATPSLSNLAKLMQDRLTGPAVDVDPFIVGGEDAGENAAPYLVSLSVSDVAYAHTCGGVIIDKEWILTAAHCVADLEKMAGKVVGMPVYAGLTDRSSTDKAQVRYIDFAFNHKQFTGVEGSDDIALLHVSAAFEFNASVRSAALPYKQEHYDGEASANYGWGLDDTEATLYVKNLKVGKADIMTSDECKEALPSDAPVSSKQICVKVAACYGDGGSPLVVEREGGIAELAGITSFGYLPCGYSDRPTVYTAVSEYIDWIVQVQWAYYVLH</sequence>
<dbReference type="InterPro" id="IPR043504">
    <property type="entry name" value="Peptidase_S1_PA_chymotrypsin"/>
</dbReference>
<evidence type="ECO:0000256" key="3">
    <source>
        <dbReference type="SAM" id="SignalP"/>
    </source>
</evidence>
<proteinExistence type="inferred from homology"/>
<protein>
    <submittedName>
        <fullName evidence="5">Putative trypsin ii-p29</fullName>
    </submittedName>
</protein>
<dbReference type="InterPro" id="IPR001254">
    <property type="entry name" value="Trypsin_dom"/>
</dbReference>
<dbReference type="InterPro" id="IPR018114">
    <property type="entry name" value="TRYPSIN_HIS"/>
</dbReference>
<dbReference type="PRINTS" id="PR00722">
    <property type="entry name" value="CHYMOTRYPSIN"/>
</dbReference>
<dbReference type="SUPFAM" id="SSF50494">
    <property type="entry name" value="Trypsin-like serine proteases"/>
    <property type="match status" value="1"/>
</dbReference>
<dbReference type="SMART" id="SM00020">
    <property type="entry name" value="Tryp_SPc"/>
    <property type="match status" value="1"/>
</dbReference>
<dbReference type="AlphaFoldDB" id="A0A1L8EGH7"/>
<accession>A0A1L8EGH7</accession>
<dbReference type="InterPro" id="IPR051487">
    <property type="entry name" value="Ser/Thr_Proteases_Immune/Dev"/>
</dbReference>
<dbReference type="PROSITE" id="PS51257">
    <property type="entry name" value="PROKAR_LIPOPROTEIN"/>
    <property type="match status" value="1"/>
</dbReference>
<dbReference type="GO" id="GO:0006508">
    <property type="term" value="P:proteolysis"/>
    <property type="evidence" value="ECO:0007669"/>
    <property type="project" value="InterPro"/>
</dbReference>
<feature type="domain" description="Peptidase S1" evidence="4">
    <location>
        <begin position="42"/>
        <end position="278"/>
    </location>
</feature>
<evidence type="ECO:0000259" key="4">
    <source>
        <dbReference type="PROSITE" id="PS50240"/>
    </source>
</evidence>
<dbReference type="Gene3D" id="2.40.10.10">
    <property type="entry name" value="Trypsin-like serine proteases"/>
    <property type="match status" value="1"/>
</dbReference>
<keyword evidence="1" id="KW-1015">Disulfide bond</keyword>
<dbReference type="Pfam" id="PF00089">
    <property type="entry name" value="Trypsin"/>
    <property type="match status" value="1"/>
</dbReference>
<dbReference type="CDD" id="cd00190">
    <property type="entry name" value="Tryp_SPc"/>
    <property type="match status" value="1"/>
</dbReference>
<dbReference type="PANTHER" id="PTHR24256">
    <property type="entry name" value="TRYPTASE-RELATED"/>
    <property type="match status" value="1"/>
</dbReference>
<dbReference type="InterPro" id="IPR001314">
    <property type="entry name" value="Peptidase_S1A"/>
</dbReference>
<dbReference type="InterPro" id="IPR009003">
    <property type="entry name" value="Peptidase_S1_PA"/>
</dbReference>
<evidence type="ECO:0000256" key="1">
    <source>
        <dbReference type="ARBA" id="ARBA00023157"/>
    </source>
</evidence>
<name>A0A1L8EGH7_HAEIR</name>
<dbReference type="PROSITE" id="PS00134">
    <property type="entry name" value="TRYPSIN_HIS"/>
    <property type="match status" value="1"/>
</dbReference>
<feature type="chain" id="PRO_5013109418" evidence="3">
    <location>
        <begin position="17"/>
        <end position="284"/>
    </location>
</feature>
<dbReference type="FunFam" id="2.40.10.10:FF:000068">
    <property type="entry name" value="transmembrane protease serine 2"/>
    <property type="match status" value="1"/>
</dbReference>
<organism evidence="5">
    <name type="scientific">Haematobia irritans</name>
    <name type="common">Horn fly</name>
    <name type="synonym">Conops irritans</name>
    <dbReference type="NCBI Taxonomy" id="7368"/>
    <lineage>
        <taxon>Eukaryota</taxon>
        <taxon>Metazoa</taxon>
        <taxon>Ecdysozoa</taxon>
        <taxon>Arthropoda</taxon>
        <taxon>Hexapoda</taxon>
        <taxon>Insecta</taxon>
        <taxon>Pterygota</taxon>
        <taxon>Neoptera</taxon>
        <taxon>Endopterygota</taxon>
        <taxon>Diptera</taxon>
        <taxon>Brachycera</taxon>
        <taxon>Muscomorpha</taxon>
        <taxon>Muscoidea</taxon>
        <taxon>Muscidae</taxon>
        <taxon>Haematobia</taxon>
    </lineage>
</organism>
<keyword evidence="3" id="KW-0732">Signal</keyword>
<dbReference type="PROSITE" id="PS50240">
    <property type="entry name" value="TRYPSIN_DOM"/>
    <property type="match status" value="1"/>
</dbReference>
<dbReference type="EMBL" id="GFDG01001053">
    <property type="protein sequence ID" value="JAV17746.1"/>
    <property type="molecule type" value="Transcribed_RNA"/>
</dbReference>
<comment type="similarity">
    <text evidence="2">Belongs to the peptidase S1 family. CLIP subfamily.</text>
</comment>
<evidence type="ECO:0000313" key="5">
    <source>
        <dbReference type="EMBL" id="JAV17746.1"/>
    </source>
</evidence>
<evidence type="ECO:0000256" key="2">
    <source>
        <dbReference type="ARBA" id="ARBA00024195"/>
    </source>
</evidence>